<proteinExistence type="predicted"/>
<dbReference type="AlphaFoldDB" id="A0A8T0FAB8"/>
<organism evidence="2 3">
    <name type="scientific">Argiope bruennichi</name>
    <name type="common">Wasp spider</name>
    <name type="synonym">Aranea bruennichi</name>
    <dbReference type="NCBI Taxonomy" id="94029"/>
    <lineage>
        <taxon>Eukaryota</taxon>
        <taxon>Metazoa</taxon>
        <taxon>Ecdysozoa</taxon>
        <taxon>Arthropoda</taxon>
        <taxon>Chelicerata</taxon>
        <taxon>Arachnida</taxon>
        <taxon>Araneae</taxon>
        <taxon>Araneomorphae</taxon>
        <taxon>Entelegynae</taxon>
        <taxon>Araneoidea</taxon>
        <taxon>Araneidae</taxon>
        <taxon>Argiope</taxon>
    </lineage>
</organism>
<sequence length="1154" mass="129226">MEASGSLRLLRSSKSKEDEVKKYNLRSSKDSNESLKNRHQLSDSKICILKKCHNLKPKIASLRSHTKTEKEKTKKQVERLEKIKEIRPLRMHKGRNSKTKPNILETDRENYAHVNSSQNNIRSVKGKGHINKTNFIEKSDSSNFDKTYLINGAVYQPEILTPLTDLKEVKNGIQTRTKKEKRKSLDDDKFYKKIKTVKEISPLRMRKGKRCTDKSKTKVEVLEPKEDDCVNGNPGQNSIVSVKVRCRTNKITCGESTNLIKGAMHLPKISGSLLDLKEVTNNISSLPTTEPSVAEDAKLKNLMMSFVDTSFRDQVTSNATIDFQNEFMTNYNIAKSIISEAVEKISQSGEDFEIESVDGTLNNDDVFNSFPKGEISHCDLNLMGPSNLIKSDTANQVKSQEQICETSSVDFIEEVAAFLDICNEQTSETCKKTNVCPNISKDLNASNSGSDELNQSLPLLQKEDIIDSVENLVDSDMPELSFMGEKNLDLEKSKTQICVDLLQNSCVPFCNVPENGEQSSFDHSVNSNNGNQESIAFTDDKVHFLNQTKGECSHKHNGVVRAEDSVKSQKTQLVSQEIGEFGKDKINIDDLINCIDDDYDEFVVVEKRGRTYGDRYKCGKCCNFFKLKTAHLHKNCDVKIRTVLIRNINFICIKCNAHFENLGVLSTHKKTCLSTNRSVVNKSCDLNANGCTKSLTSVQESDSISTNNISNGSHKSNISCQHVEGRNSLNEDYQNSISSFSCPQCNMHITDKHAQTHHLCEIRESITESENSSVNDNAASEAQNLTSERNLQDSQCLLTQPVTSDLNRDVISNSSDPEMPVFIENMTECGLLYSPNEGAKFFIPLSCKFVNDALKADLQNYFPNLNIKNEPIEGGLEQIPSIPDTCIKCKKPLDLKFVDVMHIDEQACLPDNYNNDLLQLKLPCSSCEHLYPVVFRKDILSKLAELSDKYNLDKFNNLQKGDILLKEEVNSTNLPSTECELILPRIEQVVTISSDDFYKLNENETSEIAENSFQQECADPVNQRTTMQNVKRNVNSSVIKPAVSHKSPSVPESVGNVSTVSHHKPIQNVKRNVNRSVIKPAVSHKSPSVSESVGNVSTVSHHKPIQSVKRNVNRSVIKPAVSLNPHLFPESVGNVSTVSHHTKQSSSFHRVPQS</sequence>
<reference evidence="2" key="2">
    <citation type="submission" date="2020-06" db="EMBL/GenBank/DDBJ databases">
        <authorList>
            <person name="Sheffer M."/>
        </authorList>
    </citation>
    <scope>NUCLEOTIDE SEQUENCE</scope>
</reference>
<feature type="region of interest" description="Disordered" evidence="1">
    <location>
        <begin position="1134"/>
        <end position="1154"/>
    </location>
</feature>
<keyword evidence="3" id="KW-1185">Reference proteome</keyword>
<feature type="region of interest" description="Disordered" evidence="1">
    <location>
        <begin position="1"/>
        <end position="40"/>
    </location>
</feature>
<feature type="compositionally biased region" description="Basic and acidic residues" evidence="1">
    <location>
        <begin position="14"/>
        <end position="40"/>
    </location>
</feature>
<dbReference type="Proteomes" id="UP000807504">
    <property type="component" value="Unassembled WGS sequence"/>
</dbReference>
<accession>A0A8T0FAB8</accession>
<dbReference type="EMBL" id="JABXBU010000015">
    <property type="protein sequence ID" value="KAF8787165.1"/>
    <property type="molecule type" value="Genomic_DNA"/>
</dbReference>
<name>A0A8T0FAB8_ARGBR</name>
<evidence type="ECO:0000313" key="3">
    <source>
        <dbReference type="Proteomes" id="UP000807504"/>
    </source>
</evidence>
<feature type="region of interest" description="Disordered" evidence="1">
    <location>
        <begin position="1082"/>
        <end position="1105"/>
    </location>
</feature>
<protein>
    <submittedName>
        <fullName evidence="2">Uncharacterized protein</fullName>
    </submittedName>
</protein>
<evidence type="ECO:0000256" key="1">
    <source>
        <dbReference type="SAM" id="MobiDB-lite"/>
    </source>
</evidence>
<reference evidence="2" key="1">
    <citation type="journal article" date="2020" name="bioRxiv">
        <title>Chromosome-level reference genome of the European wasp spider Argiope bruennichi: a resource for studies on range expansion and evolutionary adaptation.</title>
        <authorList>
            <person name="Sheffer M.M."/>
            <person name="Hoppe A."/>
            <person name="Krehenwinkel H."/>
            <person name="Uhl G."/>
            <person name="Kuss A.W."/>
            <person name="Jensen L."/>
            <person name="Jensen C."/>
            <person name="Gillespie R.G."/>
            <person name="Hoff K.J."/>
            <person name="Prost S."/>
        </authorList>
    </citation>
    <scope>NUCLEOTIDE SEQUENCE</scope>
</reference>
<feature type="compositionally biased region" description="Polar residues" evidence="1">
    <location>
        <begin position="1085"/>
        <end position="1099"/>
    </location>
</feature>
<evidence type="ECO:0000313" key="2">
    <source>
        <dbReference type="EMBL" id="KAF8787165.1"/>
    </source>
</evidence>
<feature type="compositionally biased region" description="Low complexity" evidence="1">
    <location>
        <begin position="1"/>
        <end position="12"/>
    </location>
</feature>
<feature type="region of interest" description="Disordered" evidence="1">
    <location>
        <begin position="770"/>
        <end position="790"/>
    </location>
</feature>
<comment type="caution">
    <text evidence="2">The sequence shown here is derived from an EMBL/GenBank/DDBJ whole genome shotgun (WGS) entry which is preliminary data.</text>
</comment>
<gene>
    <name evidence="2" type="ORF">HNY73_008789</name>
</gene>
<feature type="region of interest" description="Disordered" evidence="1">
    <location>
        <begin position="1042"/>
        <end position="1061"/>
    </location>
</feature>